<evidence type="ECO:0000256" key="7">
    <source>
        <dbReference type="ARBA" id="ARBA00019179"/>
    </source>
</evidence>
<protein>
    <recommendedName>
        <fullName evidence="7 14">Ribonuclease HII</fullName>
        <shortName evidence="14">RNase HII</shortName>
        <ecNumber evidence="6 14">3.1.26.4</ecNumber>
    </recommendedName>
</protein>
<evidence type="ECO:0000259" key="17">
    <source>
        <dbReference type="PROSITE" id="PS51975"/>
    </source>
</evidence>
<feature type="binding site" evidence="14 15">
    <location>
        <position position="8"/>
    </location>
    <ligand>
        <name>a divalent metal cation</name>
        <dbReference type="ChEBI" id="CHEBI:60240"/>
    </ligand>
</feature>
<dbReference type="Gene3D" id="3.30.420.10">
    <property type="entry name" value="Ribonuclease H-like superfamily/Ribonuclease H"/>
    <property type="match status" value="1"/>
</dbReference>
<dbReference type="NCBIfam" id="NF000596">
    <property type="entry name" value="PRK00015.1-4"/>
    <property type="match status" value="1"/>
</dbReference>
<comment type="subcellular location">
    <subcellularLocation>
        <location evidence="4 14">Cytoplasm</location>
    </subcellularLocation>
</comment>
<dbReference type="GO" id="GO:0004523">
    <property type="term" value="F:RNA-DNA hybrid ribonuclease activity"/>
    <property type="evidence" value="ECO:0007669"/>
    <property type="project" value="UniProtKB-UniRule"/>
</dbReference>
<sequence length="190" mass="20659">MLVAGVDEAGRGPLIGSVVTAAVILNPEQPIAGLNDSKKLSEKKRELLFAQIQQHALAWCIAEATHEEIDQFNILQATMLAMKRAIEGLRITPSTALIDGNRCPDTGISCRAIVGGDALEQNIGAASILAKVTRDRQLQELDRQYPQYGLAKHKGYPTKAHLEAIALHGILPEHRRSYGPVKKYCEATSV</sequence>
<reference evidence="18 19" key="1">
    <citation type="submission" date="2019-03" db="EMBL/GenBank/DDBJ databases">
        <title>Alkanindiges illinoisensis: a potential pathogenic isolated from ascites of a gastric cancer patient with abdominal metastasis.</title>
        <authorList>
            <person name="Hu X."/>
            <person name="Yang B."/>
            <person name="Yan X."/>
            <person name="Lin L."/>
            <person name="Zhao H."/>
            <person name="Zhou F."/>
            <person name="Su B."/>
            <person name="Chen J."/>
            <person name="Rui Y."/>
            <person name="Wang Q."/>
            <person name="Zheng L."/>
        </authorList>
    </citation>
    <scope>NUCLEOTIDE SEQUENCE [LARGE SCALE GENOMIC DNA]</scope>
    <source>
        <strain evidence="18 19">NFYY 23406</strain>
    </source>
</reference>
<dbReference type="PROSITE" id="PS51975">
    <property type="entry name" value="RNASE_H_2"/>
    <property type="match status" value="1"/>
</dbReference>
<dbReference type="OrthoDB" id="9803420at2"/>
<dbReference type="InterPro" id="IPR024567">
    <property type="entry name" value="RNase_HII/HIII_dom"/>
</dbReference>
<dbReference type="Proteomes" id="UP000297834">
    <property type="component" value="Unassembled WGS sequence"/>
</dbReference>
<evidence type="ECO:0000256" key="12">
    <source>
        <dbReference type="ARBA" id="ARBA00022801"/>
    </source>
</evidence>
<evidence type="ECO:0000256" key="9">
    <source>
        <dbReference type="ARBA" id="ARBA00022722"/>
    </source>
</evidence>
<gene>
    <name evidence="14 18" type="primary">rnhB</name>
    <name evidence="18" type="ORF">E2B99_01500</name>
</gene>
<dbReference type="InterPro" id="IPR022898">
    <property type="entry name" value="RNase_HII"/>
</dbReference>
<keyword evidence="11 14" id="KW-0255">Endonuclease</keyword>
<evidence type="ECO:0000256" key="2">
    <source>
        <dbReference type="ARBA" id="ARBA00001946"/>
    </source>
</evidence>
<dbReference type="GO" id="GO:0030145">
    <property type="term" value="F:manganese ion binding"/>
    <property type="evidence" value="ECO:0007669"/>
    <property type="project" value="UniProtKB-UniRule"/>
</dbReference>
<evidence type="ECO:0000313" key="19">
    <source>
        <dbReference type="Proteomes" id="UP000297834"/>
    </source>
</evidence>
<evidence type="ECO:0000256" key="15">
    <source>
        <dbReference type="PROSITE-ProRule" id="PRU01319"/>
    </source>
</evidence>
<dbReference type="SUPFAM" id="SSF53098">
    <property type="entry name" value="Ribonuclease H-like"/>
    <property type="match status" value="1"/>
</dbReference>
<evidence type="ECO:0000256" key="13">
    <source>
        <dbReference type="ARBA" id="ARBA00023211"/>
    </source>
</evidence>
<keyword evidence="9 14" id="KW-0540">Nuclease</keyword>
<dbReference type="FunFam" id="3.30.420.10:FF:000006">
    <property type="entry name" value="Ribonuclease HII"/>
    <property type="match status" value="1"/>
</dbReference>
<dbReference type="InterPro" id="IPR012337">
    <property type="entry name" value="RNaseH-like_sf"/>
</dbReference>
<dbReference type="EMBL" id="SNTY01000007">
    <property type="protein sequence ID" value="TEU30554.1"/>
    <property type="molecule type" value="Genomic_DNA"/>
</dbReference>
<organism evidence="18 19">
    <name type="scientific">Alkanindiges illinoisensis</name>
    <dbReference type="NCBI Taxonomy" id="197183"/>
    <lineage>
        <taxon>Bacteria</taxon>
        <taxon>Pseudomonadati</taxon>
        <taxon>Pseudomonadota</taxon>
        <taxon>Gammaproteobacteria</taxon>
        <taxon>Moraxellales</taxon>
        <taxon>Moraxellaceae</taxon>
        <taxon>Alkanindiges</taxon>
    </lineage>
</organism>
<evidence type="ECO:0000256" key="6">
    <source>
        <dbReference type="ARBA" id="ARBA00012180"/>
    </source>
</evidence>
<dbReference type="InterPro" id="IPR001352">
    <property type="entry name" value="RNase_HII/HIII"/>
</dbReference>
<comment type="cofactor">
    <cofactor evidence="14 15">
        <name>Mn(2+)</name>
        <dbReference type="ChEBI" id="CHEBI:29035"/>
    </cofactor>
    <cofactor evidence="14 15">
        <name>Mg(2+)</name>
        <dbReference type="ChEBI" id="CHEBI:18420"/>
    </cofactor>
    <text evidence="14 15">Manganese or magnesium. Binds 1 divalent metal ion per monomer in the absence of substrate. May bind a second metal ion after substrate binding.</text>
</comment>
<dbReference type="GO" id="GO:0003723">
    <property type="term" value="F:RNA binding"/>
    <property type="evidence" value="ECO:0007669"/>
    <property type="project" value="UniProtKB-UniRule"/>
</dbReference>
<dbReference type="PANTHER" id="PTHR10954">
    <property type="entry name" value="RIBONUCLEASE H2 SUBUNIT A"/>
    <property type="match status" value="1"/>
</dbReference>
<evidence type="ECO:0000313" key="18">
    <source>
        <dbReference type="EMBL" id="TEU30554.1"/>
    </source>
</evidence>
<comment type="function">
    <text evidence="3 14 16">Endonuclease that specifically degrades the RNA of RNA-DNA hybrids.</text>
</comment>
<keyword evidence="8 14" id="KW-0963">Cytoplasm</keyword>
<accession>A0A4Y7XFJ4</accession>
<evidence type="ECO:0000256" key="11">
    <source>
        <dbReference type="ARBA" id="ARBA00022759"/>
    </source>
</evidence>
<dbReference type="GO" id="GO:0006298">
    <property type="term" value="P:mismatch repair"/>
    <property type="evidence" value="ECO:0007669"/>
    <property type="project" value="TreeGrafter"/>
</dbReference>
<dbReference type="CDD" id="cd07182">
    <property type="entry name" value="RNase_HII_bacteria_HII_like"/>
    <property type="match status" value="1"/>
</dbReference>
<dbReference type="RefSeq" id="WP_134243275.1">
    <property type="nucleotide sequence ID" value="NZ_SNTY01000007.1"/>
</dbReference>
<proteinExistence type="inferred from homology"/>
<feature type="domain" description="RNase H type-2" evidence="17">
    <location>
        <begin position="1"/>
        <end position="190"/>
    </location>
</feature>
<dbReference type="STRING" id="1120977.GCA_000619845_00742"/>
<dbReference type="NCBIfam" id="NF000595">
    <property type="entry name" value="PRK00015.1-3"/>
    <property type="match status" value="1"/>
</dbReference>
<dbReference type="AlphaFoldDB" id="A0A4Y7XFJ4"/>
<dbReference type="HAMAP" id="MF_00052_B">
    <property type="entry name" value="RNase_HII_B"/>
    <property type="match status" value="1"/>
</dbReference>
<name>A0A4Y7XFJ4_9GAMM</name>
<evidence type="ECO:0000256" key="5">
    <source>
        <dbReference type="ARBA" id="ARBA00007383"/>
    </source>
</evidence>
<comment type="caution">
    <text evidence="18">The sequence shown here is derived from an EMBL/GenBank/DDBJ whole genome shotgun (WGS) entry which is preliminary data.</text>
</comment>
<keyword evidence="10 14" id="KW-0479">Metal-binding</keyword>
<keyword evidence="19" id="KW-1185">Reference proteome</keyword>
<dbReference type="InterPro" id="IPR036397">
    <property type="entry name" value="RNaseH_sf"/>
</dbReference>
<dbReference type="GO" id="GO:0043137">
    <property type="term" value="P:DNA replication, removal of RNA primer"/>
    <property type="evidence" value="ECO:0007669"/>
    <property type="project" value="TreeGrafter"/>
</dbReference>
<comment type="cofactor">
    <cofactor evidence="2">
        <name>Mg(2+)</name>
        <dbReference type="ChEBI" id="CHEBI:18420"/>
    </cofactor>
</comment>
<keyword evidence="12 14" id="KW-0378">Hydrolase</keyword>
<evidence type="ECO:0000256" key="10">
    <source>
        <dbReference type="ARBA" id="ARBA00022723"/>
    </source>
</evidence>
<feature type="binding site" evidence="14 15">
    <location>
        <position position="99"/>
    </location>
    <ligand>
        <name>a divalent metal cation</name>
        <dbReference type="ChEBI" id="CHEBI:60240"/>
    </ligand>
</feature>
<evidence type="ECO:0000256" key="4">
    <source>
        <dbReference type="ARBA" id="ARBA00004496"/>
    </source>
</evidence>
<dbReference type="EC" id="3.1.26.4" evidence="6 14"/>
<evidence type="ECO:0000256" key="8">
    <source>
        <dbReference type="ARBA" id="ARBA00022490"/>
    </source>
</evidence>
<evidence type="ECO:0000256" key="1">
    <source>
        <dbReference type="ARBA" id="ARBA00000077"/>
    </source>
</evidence>
<feature type="binding site" evidence="14 15">
    <location>
        <position position="7"/>
    </location>
    <ligand>
        <name>a divalent metal cation</name>
        <dbReference type="ChEBI" id="CHEBI:60240"/>
    </ligand>
</feature>
<dbReference type="GO" id="GO:0005737">
    <property type="term" value="C:cytoplasm"/>
    <property type="evidence" value="ECO:0007669"/>
    <property type="project" value="UniProtKB-SubCell"/>
</dbReference>
<dbReference type="Pfam" id="PF01351">
    <property type="entry name" value="RNase_HII"/>
    <property type="match status" value="1"/>
</dbReference>
<comment type="catalytic activity">
    <reaction evidence="1 14 15 16">
        <text>Endonucleolytic cleavage to 5'-phosphomonoester.</text>
        <dbReference type="EC" id="3.1.26.4"/>
    </reaction>
</comment>
<keyword evidence="13 14" id="KW-0464">Manganese</keyword>
<evidence type="ECO:0000256" key="16">
    <source>
        <dbReference type="RuleBase" id="RU003515"/>
    </source>
</evidence>
<evidence type="ECO:0000256" key="14">
    <source>
        <dbReference type="HAMAP-Rule" id="MF_00052"/>
    </source>
</evidence>
<evidence type="ECO:0000256" key="3">
    <source>
        <dbReference type="ARBA" id="ARBA00004065"/>
    </source>
</evidence>
<comment type="similarity">
    <text evidence="5 14 16">Belongs to the RNase HII family.</text>
</comment>
<dbReference type="GO" id="GO:0032299">
    <property type="term" value="C:ribonuclease H2 complex"/>
    <property type="evidence" value="ECO:0007669"/>
    <property type="project" value="TreeGrafter"/>
</dbReference>
<dbReference type="PANTHER" id="PTHR10954:SF18">
    <property type="entry name" value="RIBONUCLEASE HII"/>
    <property type="match status" value="1"/>
</dbReference>